<comment type="caution">
    <text evidence="2">The sequence shown here is derived from an EMBL/GenBank/DDBJ whole genome shotgun (WGS) entry which is preliminary data.</text>
</comment>
<accession>A0A9Q0MA90</accession>
<protein>
    <submittedName>
        <fullName evidence="2">Uncharacterized protein</fullName>
    </submittedName>
</protein>
<gene>
    <name evidence="2" type="ORF">RDWZM_000711</name>
</gene>
<keyword evidence="3" id="KW-1185">Reference proteome</keyword>
<proteinExistence type="predicted"/>
<name>A0A9Q0MA90_BLOTA</name>
<evidence type="ECO:0000313" key="2">
    <source>
        <dbReference type="EMBL" id="KAJ6222166.1"/>
    </source>
</evidence>
<reference evidence="2" key="1">
    <citation type="submission" date="2022-12" db="EMBL/GenBank/DDBJ databases">
        <title>Genome assemblies of Blomia tropicalis.</title>
        <authorList>
            <person name="Cui Y."/>
        </authorList>
    </citation>
    <scope>NUCLEOTIDE SEQUENCE</scope>
    <source>
        <tissue evidence="2">Adult mites</tissue>
    </source>
</reference>
<keyword evidence="1" id="KW-0732">Signal</keyword>
<dbReference type="EMBL" id="JAPWDV010000001">
    <property type="protein sequence ID" value="KAJ6222166.1"/>
    <property type="molecule type" value="Genomic_DNA"/>
</dbReference>
<evidence type="ECO:0000256" key="1">
    <source>
        <dbReference type="SAM" id="SignalP"/>
    </source>
</evidence>
<sequence>MYKTIVILLSLALLINAKDRTDVTFEGFAEYQFSCNTSVPAFKFDSLYIPHALARGFNYLLEDLETTYGQMKDDHEKMKDLWNTDLNIIVPAIKIPSNLTLEEGINLINEQTSMLLVELTKAMISPVFDEIMNKYNLTFDHLPELLQRWLERLHGILRTHNIKFKCEEYVHQLINDEPLAKVYNPDFYAAFLMHKFFKLYDFSSTLLYKSVILCRTADVDVYLQEMTAIHRI</sequence>
<feature type="signal peptide" evidence="1">
    <location>
        <begin position="1"/>
        <end position="17"/>
    </location>
</feature>
<feature type="chain" id="PRO_5040197807" evidence="1">
    <location>
        <begin position="18"/>
        <end position="232"/>
    </location>
</feature>
<evidence type="ECO:0000313" key="3">
    <source>
        <dbReference type="Proteomes" id="UP001142055"/>
    </source>
</evidence>
<dbReference type="AlphaFoldDB" id="A0A9Q0MA90"/>
<organism evidence="2 3">
    <name type="scientific">Blomia tropicalis</name>
    <name type="common">Mite</name>
    <dbReference type="NCBI Taxonomy" id="40697"/>
    <lineage>
        <taxon>Eukaryota</taxon>
        <taxon>Metazoa</taxon>
        <taxon>Ecdysozoa</taxon>
        <taxon>Arthropoda</taxon>
        <taxon>Chelicerata</taxon>
        <taxon>Arachnida</taxon>
        <taxon>Acari</taxon>
        <taxon>Acariformes</taxon>
        <taxon>Sarcoptiformes</taxon>
        <taxon>Astigmata</taxon>
        <taxon>Glycyphagoidea</taxon>
        <taxon>Echimyopodidae</taxon>
        <taxon>Blomia</taxon>
    </lineage>
</organism>
<dbReference type="Proteomes" id="UP001142055">
    <property type="component" value="Chromosome 1"/>
</dbReference>